<dbReference type="Proteomes" id="UP000017651">
    <property type="component" value="Segment"/>
</dbReference>
<keyword evidence="2" id="KW-0472">Membrane</keyword>
<proteinExistence type="predicted"/>
<accession>U5PTU8</accession>
<feature type="region of interest" description="Disordered" evidence="1">
    <location>
        <begin position="56"/>
        <end position="78"/>
    </location>
</feature>
<gene>
    <name evidence="3" type="ORF">CN1A_72</name>
</gene>
<dbReference type="EMBL" id="KF669650">
    <property type="protein sequence ID" value="AGY47181.1"/>
    <property type="molecule type" value="Genomic_DNA"/>
</dbReference>
<keyword evidence="2" id="KW-1133">Transmembrane helix</keyword>
<evidence type="ECO:0000256" key="1">
    <source>
        <dbReference type="SAM" id="MobiDB-lite"/>
    </source>
</evidence>
<dbReference type="RefSeq" id="YP_009004284.1">
    <property type="nucleotide sequence ID" value="NC_023549.1"/>
</dbReference>
<sequence>MSSIEEMEPLLAAWALVGLGLMTVLMVVTIVRVVYVHLTEPLFTCRNCRQLIGRPQPIDPSDNRKKAELRRDHEKVCI</sequence>
<organism evidence="3 4">
    <name type="scientific">Clavibacter phage CN1A</name>
    <dbReference type="NCBI Taxonomy" id="1406793"/>
    <lineage>
        <taxon>Viruses</taxon>
        <taxon>Duplodnaviria</taxon>
        <taxon>Heunggongvirae</taxon>
        <taxon>Uroviricota</taxon>
        <taxon>Caudoviricetes</taxon>
        <taxon>Cinunavirus</taxon>
        <taxon>Cinunavirus CN1A</taxon>
    </lineage>
</organism>
<dbReference type="KEGG" id="vg:18506592"/>
<feature type="transmembrane region" description="Helical" evidence="2">
    <location>
        <begin position="12"/>
        <end position="35"/>
    </location>
</feature>
<protein>
    <submittedName>
        <fullName evidence="3">Uncharacterized protein</fullName>
    </submittedName>
</protein>
<evidence type="ECO:0000313" key="4">
    <source>
        <dbReference type="Proteomes" id="UP000017651"/>
    </source>
</evidence>
<keyword evidence="2" id="KW-0812">Transmembrane</keyword>
<reference evidence="3 4" key="1">
    <citation type="journal article" date="2013" name="Genome Announc.">
        <title>Complete Genome of Clavibacter michiganensis subsp. sepedonicusis Siphophage CN1A.</title>
        <authorList>
            <person name="Kongari R.R."/>
            <person name="Yao G.W."/>
            <person name="Chamakura K.R."/>
            <person name="Kuty Everett G.F."/>
        </authorList>
    </citation>
    <scope>NUCLEOTIDE SEQUENCE [LARGE SCALE GENOMIC DNA]</scope>
</reference>
<dbReference type="GeneID" id="18506592"/>
<evidence type="ECO:0000256" key="2">
    <source>
        <dbReference type="SAM" id="Phobius"/>
    </source>
</evidence>
<feature type="compositionally biased region" description="Basic and acidic residues" evidence="1">
    <location>
        <begin position="61"/>
        <end position="78"/>
    </location>
</feature>
<keyword evidence="4" id="KW-1185">Reference proteome</keyword>
<evidence type="ECO:0000313" key="3">
    <source>
        <dbReference type="EMBL" id="AGY47181.1"/>
    </source>
</evidence>
<name>U5PTU8_9CAUD</name>